<proteinExistence type="inferred from homology"/>
<keyword evidence="3" id="KW-1003">Cell membrane</keyword>
<dbReference type="InterPro" id="IPR007272">
    <property type="entry name" value="Sulf_transp_TsuA/YedE"/>
</dbReference>
<evidence type="ECO:0000256" key="7">
    <source>
        <dbReference type="ARBA" id="ARBA00023136"/>
    </source>
</evidence>
<evidence type="ECO:0000256" key="1">
    <source>
        <dbReference type="ARBA" id="ARBA00004429"/>
    </source>
</evidence>
<gene>
    <name evidence="10" type="ORF">RM190_09435</name>
</gene>
<evidence type="ECO:0000313" key="10">
    <source>
        <dbReference type="EMBL" id="MDT1062078.1"/>
    </source>
</evidence>
<keyword evidence="6 9" id="KW-1133">Transmembrane helix</keyword>
<dbReference type="EMBL" id="JAVRQI010000006">
    <property type="protein sequence ID" value="MDT1062078.1"/>
    <property type="molecule type" value="Genomic_DNA"/>
</dbReference>
<feature type="transmembrane region" description="Helical" evidence="9">
    <location>
        <begin position="106"/>
        <end position="130"/>
    </location>
</feature>
<comment type="caution">
    <text evidence="10">The sequence shown here is derived from an EMBL/GenBank/DDBJ whole genome shotgun (WGS) entry which is preliminary data.</text>
</comment>
<reference evidence="11" key="1">
    <citation type="submission" date="2023-07" db="EMBL/GenBank/DDBJ databases">
        <title>Characterization of two Paracoccaceae strains isolated from Phycosphere and proposal of Xinfangfangia lacusdiani sp. nov.</title>
        <authorList>
            <person name="Deng Y."/>
            <person name="Zhang Y.Q."/>
        </authorList>
    </citation>
    <scope>NUCLEOTIDE SEQUENCE [LARGE SCALE GENOMIC DNA]</scope>
    <source>
        <strain evidence="11">CPCC 101403</strain>
    </source>
</reference>
<evidence type="ECO:0000256" key="9">
    <source>
        <dbReference type="SAM" id="Phobius"/>
    </source>
</evidence>
<comment type="similarity">
    <text evidence="8">Belongs to the TsuA/YedE (TC 9.B.102) family.</text>
</comment>
<name>A0ABU3ECW9_9RHOB</name>
<evidence type="ECO:0000256" key="2">
    <source>
        <dbReference type="ARBA" id="ARBA00022448"/>
    </source>
</evidence>
<feature type="transmembrane region" description="Helical" evidence="9">
    <location>
        <begin position="42"/>
        <end position="63"/>
    </location>
</feature>
<accession>A0ABU3ECW9</accession>
<comment type="subcellular location">
    <subcellularLocation>
        <location evidence="1">Cell inner membrane</location>
        <topology evidence="1">Multi-pass membrane protein</topology>
    </subcellularLocation>
</comment>
<feature type="transmembrane region" description="Helical" evidence="9">
    <location>
        <begin position="142"/>
        <end position="164"/>
    </location>
</feature>
<protein>
    <submittedName>
        <fullName evidence="10">YeeE/YedE family protein</fullName>
    </submittedName>
</protein>
<feature type="transmembrane region" description="Helical" evidence="9">
    <location>
        <begin position="276"/>
        <end position="294"/>
    </location>
</feature>
<evidence type="ECO:0000313" key="11">
    <source>
        <dbReference type="Proteomes" id="UP001251085"/>
    </source>
</evidence>
<dbReference type="Pfam" id="PF04143">
    <property type="entry name" value="Sulf_transp"/>
    <property type="match status" value="1"/>
</dbReference>
<dbReference type="Proteomes" id="UP001251085">
    <property type="component" value="Unassembled WGS sequence"/>
</dbReference>
<evidence type="ECO:0000256" key="5">
    <source>
        <dbReference type="ARBA" id="ARBA00022692"/>
    </source>
</evidence>
<keyword evidence="2" id="KW-0813">Transport</keyword>
<feature type="transmembrane region" description="Helical" evidence="9">
    <location>
        <begin position="345"/>
        <end position="364"/>
    </location>
</feature>
<dbReference type="RefSeq" id="WP_311759176.1">
    <property type="nucleotide sequence ID" value="NZ_JAVRQI010000006.1"/>
</dbReference>
<dbReference type="PANTHER" id="PTHR30574">
    <property type="entry name" value="INNER MEMBRANE PROTEIN YEDE"/>
    <property type="match status" value="1"/>
</dbReference>
<keyword evidence="7 9" id="KW-0472">Membrane</keyword>
<keyword evidence="11" id="KW-1185">Reference proteome</keyword>
<feature type="transmembrane region" description="Helical" evidence="9">
    <location>
        <begin position="210"/>
        <end position="232"/>
    </location>
</feature>
<sequence>MADAVAVPASGQVAQRGLTILAGLAVVFAVALFAGARYGLLLAVGLGFGIVLEGLRFGFAGPWRAMILRRDPSGILAQLLAIAIVSAVAFPLLASHPGEITGAAAPIGWAMAGGAFVFGAAMQVVLGCGSGTLVNAGSGNPVALLALPFFAIGSFLGAYGLVWWTDLGALPILTLTGGSGLALTLVLLAGVAVLLLALAAPGTRRIPSRLVFAALAIAALAIANLVVAGQPWGVVYGLGLWAAKAAVALGADLSGSAFWSAPGNAARLGQSVLTDVTSLTNIGIILGAFLVATWRSGGLAQPLPRLPARAWAATIVAGFLLGYSSRLAFGCNVGAFFSGISTGSLHGWVWFAAGFAGSVVGVRLRPLLGMEGRA</sequence>
<organism evidence="10 11">
    <name type="scientific">Paracoccus broussonetiae</name>
    <dbReference type="NCBI Taxonomy" id="3075834"/>
    <lineage>
        <taxon>Bacteria</taxon>
        <taxon>Pseudomonadati</taxon>
        <taxon>Pseudomonadota</taxon>
        <taxon>Alphaproteobacteria</taxon>
        <taxon>Rhodobacterales</taxon>
        <taxon>Paracoccaceae</taxon>
        <taxon>Paracoccus</taxon>
    </lineage>
</organism>
<feature type="transmembrane region" description="Helical" evidence="9">
    <location>
        <begin position="170"/>
        <end position="198"/>
    </location>
</feature>
<dbReference type="PANTHER" id="PTHR30574:SF1">
    <property type="entry name" value="SULPHUR TRANSPORT DOMAIN-CONTAINING PROTEIN"/>
    <property type="match status" value="1"/>
</dbReference>
<evidence type="ECO:0000256" key="4">
    <source>
        <dbReference type="ARBA" id="ARBA00022519"/>
    </source>
</evidence>
<evidence type="ECO:0000256" key="3">
    <source>
        <dbReference type="ARBA" id="ARBA00022475"/>
    </source>
</evidence>
<evidence type="ECO:0000256" key="6">
    <source>
        <dbReference type="ARBA" id="ARBA00022989"/>
    </source>
</evidence>
<keyword evidence="4" id="KW-0997">Cell inner membrane</keyword>
<feature type="transmembrane region" description="Helical" evidence="9">
    <location>
        <begin position="18"/>
        <end position="36"/>
    </location>
</feature>
<evidence type="ECO:0000256" key="8">
    <source>
        <dbReference type="ARBA" id="ARBA00035655"/>
    </source>
</evidence>
<keyword evidence="5 9" id="KW-0812">Transmembrane</keyword>
<feature type="transmembrane region" description="Helical" evidence="9">
    <location>
        <begin position="75"/>
        <end position="94"/>
    </location>
</feature>